<dbReference type="Gene3D" id="3.30.160.20">
    <property type="match status" value="1"/>
</dbReference>
<name>A0A161PTM5_RIEAN</name>
<organism evidence="3 5">
    <name type="scientific">Riemerella anatipestifer</name>
    <name type="common">Moraxella anatipestifer</name>
    <dbReference type="NCBI Taxonomy" id="34085"/>
    <lineage>
        <taxon>Bacteria</taxon>
        <taxon>Pseudomonadati</taxon>
        <taxon>Bacteroidota</taxon>
        <taxon>Flavobacteriia</taxon>
        <taxon>Flavobacteriales</taxon>
        <taxon>Weeksellaceae</taxon>
        <taxon>Riemerella</taxon>
    </lineage>
</organism>
<dbReference type="EMBL" id="JAOZYT010000042">
    <property type="protein sequence ID" value="MCW0524118.1"/>
    <property type="molecule type" value="Genomic_DNA"/>
</dbReference>
<dbReference type="AlphaFoldDB" id="A0A161PTM5"/>
<evidence type="ECO:0000313" key="3">
    <source>
        <dbReference type="EMBL" id="AQY21007.1"/>
    </source>
</evidence>
<reference evidence="4" key="2">
    <citation type="submission" date="2022-10" db="EMBL/GenBank/DDBJ databases">
        <title>Sifting through the core-genome to identify putative cross-protective antigens against Riemerella anatipestifer.</title>
        <authorList>
            <person name="Zheng X."/>
            <person name="Zhang W."/>
        </authorList>
    </citation>
    <scope>NUCLEOTIDE SEQUENCE</scope>
    <source>
        <strain evidence="4">ZWRA178</strain>
    </source>
</reference>
<gene>
    <name evidence="3" type="ORF">AB406_0041</name>
    <name evidence="4" type="ORF">OKE68_07310</name>
</gene>
<evidence type="ECO:0000313" key="4">
    <source>
        <dbReference type="EMBL" id="MCW0524118.1"/>
    </source>
</evidence>
<dbReference type="RefSeq" id="WP_041320996.1">
    <property type="nucleotide sequence ID" value="NZ_CP011859.1"/>
</dbReference>
<dbReference type="PROSITE" id="PS50137">
    <property type="entry name" value="DS_RBD"/>
    <property type="match status" value="1"/>
</dbReference>
<dbReference type="Pfam" id="PF00035">
    <property type="entry name" value="dsrm"/>
    <property type="match status" value="1"/>
</dbReference>
<dbReference type="SUPFAM" id="SSF54768">
    <property type="entry name" value="dsRNA-binding domain-like"/>
    <property type="match status" value="1"/>
</dbReference>
<dbReference type="InterPro" id="IPR014720">
    <property type="entry name" value="dsRBD_dom"/>
</dbReference>
<dbReference type="EMBL" id="CP011859">
    <property type="protein sequence ID" value="AQY21007.1"/>
    <property type="molecule type" value="Genomic_DNA"/>
</dbReference>
<proteinExistence type="predicted"/>
<sequence>MTNPIVKLAETCQKIYRENIITRVVKKEGLDHCPTITVEIELPDGRVFKASAENQKAAKQKAAKKALEKLR</sequence>
<feature type="domain" description="DRBM" evidence="2">
    <location>
        <begin position="3"/>
        <end position="71"/>
    </location>
</feature>
<dbReference type="Proteomes" id="UP000189883">
    <property type="component" value="Chromosome"/>
</dbReference>
<keyword evidence="1" id="KW-0694">RNA-binding</keyword>
<evidence type="ECO:0000259" key="2">
    <source>
        <dbReference type="PROSITE" id="PS50137"/>
    </source>
</evidence>
<dbReference type="Proteomes" id="UP001207440">
    <property type="component" value="Unassembled WGS sequence"/>
</dbReference>
<evidence type="ECO:0000256" key="1">
    <source>
        <dbReference type="PROSITE-ProRule" id="PRU00266"/>
    </source>
</evidence>
<dbReference type="SMART" id="SM00358">
    <property type="entry name" value="DSRM"/>
    <property type="match status" value="1"/>
</dbReference>
<accession>A0A161PTM5</accession>
<dbReference type="GO" id="GO:0003723">
    <property type="term" value="F:RNA binding"/>
    <property type="evidence" value="ECO:0007669"/>
    <property type="project" value="UniProtKB-UniRule"/>
</dbReference>
<reference evidence="3 5" key="1">
    <citation type="submission" date="2015-06" db="EMBL/GenBank/DDBJ databases">
        <title>R. anatipestifer strain HXb2 is the most virulent strain so far, and the genome sequence would help us uncover the pathogenesis.</title>
        <authorList>
            <person name="Hu Q."/>
            <person name="Qi J."/>
            <person name="Bo H."/>
            <person name="Liu G."/>
            <person name="Tao M."/>
            <person name="Ding Y."/>
            <person name="Xue Y."/>
        </authorList>
    </citation>
    <scope>NUCLEOTIDE SEQUENCE [LARGE SCALE GENOMIC DNA]</scope>
    <source>
        <strain evidence="3 5">HXb2</strain>
    </source>
</reference>
<protein>
    <submittedName>
        <fullName evidence="4">DsRNA-binding protein</fullName>
    </submittedName>
</protein>
<evidence type="ECO:0000313" key="5">
    <source>
        <dbReference type="Proteomes" id="UP000189883"/>
    </source>
</evidence>